<evidence type="ECO:0000313" key="2">
    <source>
        <dbReference type="EMBL" id="SPD01336.1"/>
    </source>
</evidence>
<feature type="region of interest" description="Disordered" evidence="1">
    <location>
        <begin position="26"/>
        <end position="61"/>
    </location>
</feature>
<sequence>MDSRKSGCQELFLRVFPAKIPVKRREAVGEPRVARRSQSRHLSNAPGPAGQLAASRKDSAREAPDVGFRRSWYRRKACATFSCKVLDLWETKLGTEIYGPANRGRRSVFWSIEGHFSDRRFRLDRGKPWRSESSTLCMNVSSFQRARACGSTCCEPGRLCAQARQYVAPDVGFRRSWCRRKACATYFLKVPALLRGEFGFARYDLVNRGRWNVPCAKGSFFDRDSGLTGGALDDPGVGML</sequence>
<dbReference type="AlphaFoldDB" id="A0A2N9GFJ4"/>
<proteinExistence type="predicted"/>
<protein>
    <submittedName>
        <fullName evidence="2">Uncharacterized protein</fullName>
    </submittedName>
</protein>
<reference evidence="2" key="1">
    <citation type="submission" date="2018-02" db="EMBL/GenBank/DDBJ databases">
        <authorList>
            <person name="Cohen D.B."/>
            <person name="Kent A.D."/>
        </authorList>
    </citation>
    <scope>NUCLEOTIDE SEQUENCE</scope>
</reference>
<gene>
    <name evidence="2" type="ORF">FSB_LOCUS29218</name>
</gene>
<organism evidence="2">
    <name type="scientific">Fagus sylvatica</name>
    <name type="common">Beechnut</name>
    <dbReference type="NCBI Taxonomy" id="28930"/>
    <lineage>
        <taxon>Eukaryota</taxon>
        <taxon>Viridiplantae</taxon>
        <taxon>Streptophyta</taxon>
        <taxon>Embryophyta</taxon>
        <taxon>Tracheophyta</taxon>
        <taxon>Spermatophyta</taxon>
        <taxon>Magnoliopsida</taxon>
        <taxon>eudicotyledons</taxon>
        <taxon>Gunneridae</taxon>
        <taxon>Pentapetalae</taxon>
        <taxon>rosids</taxon>
        <taxon>fabids</taxon>
        <taxon>Fagales</taxon>
        <taxon>Fagaceae</taxon>
        <taxon>Fagus</taxon>
    </lineage>
</organism>
<dbReference type="EMBL" id="OIVN01002186">
    <property type="protein sequence ID" value="SPD01336.1"/>
    <property type="molecule type" value="Genomic_DNA"/>
</dbReference>
<accession>A0A2N9GFJ4</accession>
<evidence type="ECO:0000256" key="1">
    <source>
        <dbReference type="SAM" id="MobiDB-lite"/>
    </source>
</evidence>
<name>A0A2N9GFJ4_FAGSY</name>